<dbReference type="PANTHER" id="PTHR43134">
    <property type="entry name" value="SIGNAL RECOGNITION PARTICLE RECEPTOR SUBUNIT ALPHA"/>
    <property type="match status" value="1"/>
</dbReference>
<feature type="region of interest" description="Disordered" evidence="14">
    <location>
        <begin position="59"/>
        <end position="80"/>
    </location>
</feature>
<evidence type="ECO:0000256" key="12">
    <source>
        <dbReference type="ARBA" id="ARBA00025337"/>
    </source>
</evidence>
<comment type="similarity">
    <text evidence="2">Belongs to the GTP-binding SRP family.</text>
</comment>
<sequence>MKVKKYVGKNMQDTIFKIKAELGSDAIILNTRKFKEGGFFGFFGKEKIEVLAGVEENEQQAKKAAPAGEDDQVNQAGSNRDIEELKRKIDELNRSWQQDDFVRRLDDYSQKLYNHLLEEGVKKELVCDIIEDVSSGEDNKDKLEILQSTVRKQLGEAREIEIENPPHTVAMVGPTGVGKTTTIAKLAAFFAKNPKKRVGLVTADTYRVAAVEQLKTYSDIINIPLEVVYSKEEFASTMAGDFRNFDIVFVDTPGSSWDDKLQLGRIEGILDGELLDEIHLLLSLNQKLENISKVYERFSRLNPDRILLTKLDEAAHHGDLLNIRLWCDLPYSYYSYGQDVPEDLNSADPENLLPYLLGDYNV</sequence>
<evidence type="ECO:0000256" key="5">
    <source>
        <dbReference type="ARBA" id="ARBA00022475"/>
    </source>
</evidence>
<protein>
    <recommendedName>
        <fullName evidence="3 13">Flagellar biosynthesis protein FlhF</fullName>
    </recommendedName>
</protein>
<dbReference type="GO" id="GO:0005047">
    <property type="term" value="F:signal recognition particle binding"/>
    <property type="evidence" value="ECO:0007669"/>
    <property type="project" value="TreeGrafter"/>
</dbReference>
<evidence type="ECO:0000256" key="11">
    <source>
        <dbReference type="ARBA" id="ARBA00023225"/>
    </source>
</evidence>
<dbReference type="EMBL" id="FNGO01000008">
    <property type="protein sequence ID" value="SDL74360.1"/>
    <property type="molecule type" value="Genomic_DNA"/>
</dbReference>
<dbReference type="GO" id="GO:0005525">
    <property type="term" value="F:GTP binding"/>
    <property type="evidence" value="ECO:0007669"/>
    <property type="project" value="UniProtKB-UniRule"/>
</dbReference>
<comment type="subcellular location">
    <subcellularLocation>
        <location evidence="1">Cell membrane</location>
        <topology evidence="1">Peripheral membrane protein</topology>
        <orientation evidence="1">Cytoplasmic side</orientation>
    </subcellularLocation>
</comment>
<dbReference type="SUPFAM" id="SSF52540">
    <property type="entry name" value="P-loop containing nucleoside triphosphate hydrolases"/>
    <property type="match status" value="1"/>
</dbReference>
<evidence type="ECO:0000256" key="13">
    <source>
        <dbReference type="NCBIfam" id="TIGR03499"/>
    </source>
</evidence>
<dbReference type="AlphaFoldDB" id="A0A1G9MJA3"/>
<evidence type="ECO:0000313" key="17">
    <source>
        <dbReference type="EMBL" id="SDL74360.1"/>
    </source>
</evidence>
<dbReference type="InterPro" id="IPR047040">
    <property type="entry name" value="FlhF__GTPase_dom"/>
</dbReference>
<gene>
    <name evidence="17" type="ORF">SAMN04488692_10887</name>
</gene>
<evidence type="ECO:0000256" key="10">
    <source>
        <dbReference type="ARBA" id="ARBA00023136"/>
    </source>
</evidence>
<dbReference type="GO" id="GO:0006614">
    <property type="term" value="P:SRP-dependent cotranslational protein targeting to membrane"/>
    <property type="evidence" value="ECO:0007669"/>
    <property type="project" value="UniProtKB-UniRule"/>
</dbReference>
<name>A0A1G9MJA3_9FIRM</name>
<dbReference type="FunFam" id="3.40.50.300:FF:000695">
    <property type="entry name" value="Flagellar biosynthesis regulator FlhF"/>
    <property type="match status" value="1"/>
</dbReference>
<keyword evidence="7" id="KW-1005">Bacterial flagellum biogenesis</keyword>
<keyword evidence="17" id="KW-0282">Flagellum</keyword>
<dbReference type="Gene3D" id="1.20.120.1380">
    <property type="entry name" value="Flagellar FlhF biosynthesis protein, N domain"/>
    <property type="match status" value="1"/>
</dbReference>
<evidence type="ECO:0000256" key="7">
    <source>
        <dbReference type="ARBA" id="ARBA00022795"/>
    </source>
</evidence>
<keyword evidence="11" id="KW-1006">Bacterial flagellum protein export</keyword>
<dbReference type="GO" id="GO:0005886">
    <property type="term" value="C:plasma membrane"/>
    <property type="evidence" value="ECO:0007669"/>
    <property type="project" value="UniProtKB-SubCell"/>
</dbReference>
<keyword evidence="9" id="KW-0342">GTP-binding</keyword>
<evidence type="ECO:0000313" key="18">
    <source>
        <dbReference type="Proteomes" id="UP000199476"/>
    </source>
</evidence>
<evidence type="ECO:0000256" key="2">
    <source>
        <dbReference type="ARBA" id="ARBA00008531"/>
    </source>
</evidence>
<dbReference type="OrthoDB" id="9778554at2"/>
<evidence type="ECO:0000256" key="6">
    <source>
        <dbReference type="ARBA" id="ARBA00022741"/>
    </source>
</evidence>
<dbReference type="InterPro" id="IPR020006">
    <property type="entry name" value="FlhF"/>
</dbReference>
<organism evidence="17 18">
    <name type="scientific">Halarsenatibacter silvermanii</name>
    <dbReference type="NCBI Taxonomy" id="321763"/>
    <lineage>
        <taxon>Bacteria</taxon>
        <taxon>Bacillati</taxon>
        <taxon>Bacillota</taxon>
        <taxon>Clostridia</taxon>
        <taxon>Halanaerobiales</taxon>
        <taxon>Halarsenatibacteraceae</taxon>
        <taxon>Halarsenatibacter</taxon>
    </lineage>
</organism>
<evidence type="ECO:0000259" key="15">
    <source>
        <dbReference type="SMART" id="SM00382"/>
    </source>
</evidence>
<keyword evidence="5" id="KW-1003">Cell membrane</keyword>
<dbReference type="NCBIfam" id="TIGR03499">
    <property type="entry name" value="FlhF"/>
    <property type="match status" value="1"/>
</dbReference>
<keyword evidence="6" id="KW-0547">Nucleotide-binding</keyword>
<dbReference type="CDD" id="cd17873">
    <property type="entry name" value="FlhF"/>
    <property type="match status" value="1"/>
</dbReference>
<dbReference type="STRING" id="321763.SAMN04488692_10887"/>
<comment type="function">
    <text evidence="12">Necessary for flagellar biosynthesis. May be involved in translocation of the flagellum.</text>
</comment>
<evidence type="ECO:0000256" key="14">
    <source>
        <dbReference type="SAM" id="MobiDB-lite"/>
    </source>
</evidence>
<reference evidence="17 18" key="1">
    <citation type="submission" date="2016-10" db="EMBL/GenBank/DDBJ databases">
        <authorList>
            <person name="de Groot N.N."/>
        </authorList>
    </citation>
    <scope>NUCLEOTIDE SEQUENCE [LARGE SCALE GENOMIC DNA]</scope>
    <source>
        <strain evidence="17 18">SLAS-1</strain>
    </source>
</reference>
<evidence type="ECO:0000256" key="3">
    <source>
        <dbReference type="ARBA" id="ARBA00014919"/>
    </source>
</evidence>
<evidence type="ECO:0000256" key="8">
    <source>
        <dbReference type="ARBA" id="ARBA00022927"/>
    </source>
</evidence>
<feature type="domain" description="AAA+ ATPase" evidence="15">
    <location>
        <begin position="165"/>
        <end position="304"/>
    </location>
</feature>
<keyword evidence="18" id="KW-1185">Reference proteome</keyword>
<keyword evidence="10" id="KW-0472">Membrane</keyword>
<evidence type="ECO:0000256" key="9">
    <source>
        <dbReference type="ARBA" id="ARBA00023134"/>
    </source>
</evidence>
<dbReference type="InterPro" id="IPR000897">
    <property type="entry name" value="SRP54_GTPase_dom"/>
</dbReference>
<dbReference type="SMART" id="SM00962">
    <property type="entry name" value="SRP54"/>
    <property type="match status" value="1"/>
</dbReference>
<dbReference type="GO" id="GO:0003924">
    <property type="term" value="F:GTPase activity"/>
    <property type="evidence" value="ECO:0007669"/>
    <property type="project" value="UniProtKB-UniRule"/>
</dbReference>
<dbReference type="Gene3D" id="3.40.50.300">
    <property type="entry name" value="P-loop containing nucleotide triphosphate hydrolases"/>
    <property type="match status" value="1"/>
</dbReference>
<keyword evidence="8" id="KW-0653">Protein transport</keyword>
<dbReference type="GO" id="GO:0044781">
    <property type="term" value="P:bacterial-type flagellum organization"/>
    <property type="evidence" value="ECO:0007669"/>
    <property type="project" value="UniProtKB-UniRule"/>
</dbReference>
<evidence type="ECO:0000256" key="1">
    <source>
        <dbReference type="ARBA" id="ARBA00004413"/>
    </source>
</evidence>
<dbReference type="GO" id="GO:0015031">
    <property type="term" value="P:protein transport"/>
    <property type="evidence" value="ECO:0007669"/>
    <property type="project" value="UniProtKB-KW"/>
</dbReference>
<dbReference type="InterPro" id="IPR027417">
    <property type="entry name" value="P-loop_NTPase"/>
</dbReference>
<evidence type="ECO:0000256" key="4">
    <source>
        <dbReference type="ARBA" id="ARBA00022448"/>
    </source>
</evidence>
<proteinExistence type="inferred from homology"/>
<keyword evidence="4" id="KW-0813">Transport</keyword>
<dbReference type="PANTHER" id="PTHR43134:SF3">
    <property type="entry name" value="FLAGELLAR BIOSYNTHESIS PROTEIN FLHF"/>
    <property type="match status" value="1"/>
</dbReference>
<accession>A0A1G9MJA3</accession>
<dbReference type="InterPro" id="IPR003593">
    <property type="entry name" value="AAA+_ATPase"/>
</dbReference>
<evidence type="ECO:0000259" key="16">
    <source>
        <dbReference type="SMART" id="SM00962"/>
    </source>
</evidence>
<keyword evidence="17" id="KW-0969">Cilium</keyword>
<feature type="domain" description="SRP54-type proteins GTP-binding" evidence="16">
    <location>
        <begin position="166"/>
        <end position="358"/>
    </location>
</feature>
<dbReference type="RefSeq" id="WP_089759634.1">
    <property type="nucleotide sequence ID" value="NZ_FNGO01000008.1"/>
</dbReference>
<dbReference type="Proteomes" id="UP000199476">
    <property type="component" value="Unassembled WGS sequence"/>
</dbReference>
<keyword evidence="17" id="KW-0966">Cell projection</keyword>
<dbReference type="SMART" id="SM00382">
    <property type="entry name" value="AAA"/>
    <property type="match status" value="1"/>
</dbReference>
<dbReference type="Pfam" id="PF00448">
    <property type="entry name" value="SRP54"/>
    <property type="match status" value="1"/>
</dbReference>